<dbReference type="Gene3D" id="2.60.40.10">
    <property type="entry name" value="Immunoglobulins"/>
    <property type="match status" value="1"/>
</dbReference>
<keyword evidence="14" id="KW-0812">Transmembrane</keyword>
<dbReference type="InterPro" id="IPR004358">
    <property type="entry name" value="Sig_transdc_His_kin-like_C"/>
</dbReference>
<dbReference type="GO" id="GO:0003700">
    <property type="term" value="F:DNA-binding transcription factor activity"/>
    <property type="evidence" value="ECO:0007669"/>
    <property type="project" value="InterPro"/>
</dbReference>
<keyword evidence="4" id="KW-0808">Transferase</keyword>
<dbReference type="GO" id="GO:0005524">
    <property type="term" value="F:ATP binding"/>
    <property type="evidence" value="ECO:0007669"/>
    <property type="project" value="UniProtKB-KW"/>
</dbReference>
<name>A0A415N3G9_9BACE</name>
<keyword evidence="5" id="KW-0547">Nucleotide-binding</keyword>
<feature type="domain" description="Histidine kinase" evidence="17">
    <location>
        <begin position="834"/>
        <end position="1050"/>
    </location>
</feature>
<dbReference type="Pfam" id="PF07494">
    <property type="entry name" value="Reg_prop"/>
    <property type="match status" value="2"/>
</dbReference>
<keyword evidence="6 19" id="KW-0418">Kinase</keyword>
<dbReference type="SUPFAM" id="SSF46689">
    <property type="entry name" value="Homeodomain-like"/>
    <property type="match status" value="1"/>
</dbReference>
<evidence type="ECO:0000256" key="10">
    <source>
        <dbReference type="ARBA" id="ARBA00023125"/>
    </source>
</evidence>
<protein>
    <recommendedName>
        <fullName evidence="2">histidine kinase</fullName>
        <ecNumber evidence="2">2.7.13.3</ecNumber>
    </recommendedName>
</protein>
<dbReference type="PRINTS" id="PR00344">
    <property type="entry name" value="BCTRLSENSOR"/>
</dbReference>
<feature type="coiled-coil region" evidence="13">
    <location>
        <begin position="850"/>
        <end position="877"/>
    </location>
</feature>
<keyword evidence="10" id="KW-0238">DNA-binding</keyword>
<dbReference type="CDD" id="cd17574">
    <property type="entry name" value="REC_OmpR"/>
    <property type="match status" value="1"/>
</dbReference>
<dbReference type="SUPFAM" id="SSF47384">
    <property type="entry name" value="Homodimeric domain of signal transducing histidine kinase"/>
    <property type="match status" value="1"/>
</dbReference>
<dbReference type="EMBL" id="QRPE01000023">
    <property type="protein sequence ID" value="RHL89680.1"/>
    <property type="molecule type" value="Genomic_DNA"/>
</dbReference>
<evidence type="ECO:0000259" key="18">
    <source>
        <dbReference type="PROSITE" id="PS50110"/>
    </source>
</evidence>
<dbReference type="InterPro" id="IPR015943">
    <property type="entry name" value="WD40/YVTN_repeat-like_dom_sf"/>
</dbReference>
<keyword evidence="3 12" id="KW-0597">Phosphoprotein</keyword>
<dbReference type="InterPro" id="IPR011006">
    <property type="entry name" value="CheY-like_superfamily"/>
</dbReference>
<feature type="signal peptide" evidence="15">
    <location>
        <begin position="1"/>
        <end position="30"/>
    </location>
</feature>
<gene>
    <name evidence="19" type="ORF">DWZ95_17130</name>
</gene>
<accession>A0A415N3G9</accession>
<dbReference type="Pfam" id="PF00512">
    <property type="entry name" value="HisKA"/>
    <property type="match status" value="1"/>
</dbReference>
<dbReference type="SUPFAM" id="SSF55874">
    <property type="entry name" value="ATPase domain of HSP90 chaperone/DNA topoisomerase II/histidine kinase"/>
    <property type="match status" value="1"/>
</dbReference>
<keyword evidence="8" id="KW-0902">Two-component regulatory system</keyword>
<dbReference type="PANTHER" id="PTHR43547:SF2">
    <property type="entry name" value="HYBRID SIGNAL TRANSDUCTION HISTIDINE KINASE C"/>
    <property type="match status" value="1"/>
</dbReference>
<dbReference type="FunFam" id="3.30.565.10:FF:000037">
    <property type="entry name" value="Hybrid sensor histidine kinase/response regulator"/>
    <property type="match status" value="1"/>
</dbReference>
<evidence type="ECO:0000256" key="3">
    <source>
        <dbReference type="ARBA" id="ARBA00022553"/>
    </source>
</evidence>
<keyword evidence="14" id="KW-0472">Membrane</keyword>
<dbReference type="Pfam" id="PF12833">
    <property type="entry name" value="HTH_18"/>
    <property type="match status" value="1"/>
</dbReference>
<sequence length="1327" mass="152991">MLILTTMKTHIPKFLICCLFCLLSGVPLHAQQMIVNPMPFLDKLPVNSIFNLYQDRQGFFWLGTAYGLERYDGYDIQPFINNYKNPHKLTHNDIRCFAEDDNYLWVGTVQGINLVDKSTYQITSFPDSALQTREIRDLICDQKGNIWVAAGKKLFRCNARLGVLKEYTLANDPNTFFEDRNGDLWFLTWNGDILKYNDRDDSFMQYAHMDNSNPYRMIQDHQGRYWIATWGQGIWRFDPSSPDRKKILQRQSIVNPIRHSPEQVFFDIVQDDMYGYLWALSHFRLYVFRINEQNELEEVNINAIKDINNPIDQYKTYSRIIKDQSGNLWLGAYDQGYTITFEKAEIINHTMENIKKRLGVDANVLYFNKDSKGTIWFDQSRYGLCLFDEQTGKITYGNNADALYSLVVTSIVPSQKEDAVWLGGRNDFSSHIWKATKEQMHISILEEYDLKEVVADPGSITQLVEDDHGNIWIGTTSRLFFKQAGSKKIAELPFDISHISDMSKDSKGNVWIASRDAIYQMAYENKPILLKHCPKESMPLSDDPIVNICANAHDVWFSTSLGRLLRFNSSEEKITDETESCGLTGDNILEILLYKDKIWIVCDKYIIRHHPATKENTAYFVDDPNIFVSSFRHSAAFVDEEGCLYAGGHNGFIKILPDRQNTNNKRTGQVLITDVKSDNRSVLFSPADSETGNSVHKITLSPEARNIEILFSALSYTSGRRIKYAYQLEGADKKWTYIDNGKHSAFYNYLGKGEYTFRLKATDPYGNWMDEEQQLLIRRLPAWYETWYAYSFYTLFIVCIICLLFYAYTKRMEKKNKLKLQEELTQIKLNYFTNISHELLTPLTIISCVADDLEENKESSERQVEILRSNANRLKRLLQQILDFRKVESRKMEISASKSNLSSFVSGIVASNFQSLAHQKSISLSTRIDDGIWGYMDIDKFDKILFNLLSNAIKYTPEHKKIDVSLSAIYKEGCRFLVLNVEDEGIGIAEKDIKHIFTKFYNNKNHPGCQSNGIGLSLTKELVTLHHGTIEVSSEPGKGSVFTVEIPIDREVYSEREIAESSLLTVQEEETDTFIPDEKPCILFIDDNKDLRELIQHILSKKYQIFIAENALQGLELLKSTPVDIIICDIMMPQMNGLEFCRQIKGDIQTNHIPIIMLTAKNAVDDQIECYKAGAESYIAKPFEMKILQARIDNLLQSREQSRQSFRSKMEINISNLNYQTSDEEFLNNAMQCVERHIQESEFDTVQMANELHISRSTLSRKCKVISGCTPLEFIRNIKLKYACALLKKKTTSISEVAYATGFSSPKYFTKCFKEEFGMTPTEYQSQ</sequence>
<keyword evidence="15" id="KW-0732">Signal</keyword>
<dbReference type="InterPro" id="IPR011123">
    <property type="entry name" value="Y_Y_Y"/>
</dbReference>
<dbReference type="InterPro" id="IPR003594">
    <property type="entry name" value="HATPase_dom"/>
</dbReference>
<feature type="modified residue" description="4-aspartylphosphate" evidence="12">
    <location>
        <position position="1129"/>
    </location>
</feature>
<dbReference type="Pfam" id="PF02518">
    <property type="entry name" value="HATPase_c"/>
    <property type="match status" value="1"/>
</dbReference>
<dbReference type="InterPro" id="IPR018060">
    <property type="entry name" value="HTH_AraC"/>
</dbReference>
<evidence type="ECO:0000256" key="13">
    <source>
        <dbReference type="SAM" id="Coils"/>
    </source>
</evidence>
<dbReference type="PROSITE" id="PS50110">
    <property type="entry name" value="RESPONSE_REGULATORY"/>
    <property type="match status" value="1"/>
</dbReference>
<evidence type="ECO:0000256" key="5">
    <source>
        <dbReference type="ARBA" id="ARBA00022741"/>
    </source>
</evidence>
<dbReference type="Gene3D" id="3.40.50.2300">
    <property type="match status" value="1"/>
</dbReference>
<dbReference type="PROSITE" id="PS01124">
    <property type="entry name" value="HTH_ARAC_FAMILY_2"/>
    <property type="match status" value="1"/>
</dbReference>
<evidence type="ECO:0000256" key="2">
    <source>
        <dbReference type="ARBA" id="ARBA00012438"/>
    </source>
</evidence>
<dbReference type="InterPro" id="IPR036890">
    <property type="entry name" value="HATPase_C_sf"/>
</dbReference>
<evidence type="ECO:0000256" key="1">
    <source>
        <dbReference type="ARBA" id="ARBA00000085"/>
    </source>
</evidence>
<dbReference type="Pfam" id="PF07495">
    <property type="entry name" value="Y_Y_Y"/>
    <property type="match status" value="1"/>
</dbReference>
<dbReference type="InterPro" id="IPR005467">
    <property type="entry name" value="His_kinase_dom"/>
</dbReference>
<evidence type="ECO:0000256" key="11">
    <source>
        <dbReference type="ARBA" id="ARBA00023163"/>
    </source>
</evidence>
<dbReference type="InterPro" id="IPR003661">
    <property type="entry name" value="HisK_dim/P_dom"/>
</dbReference>
<dbReference type="InterPro" id="IPR013783">
    <property type="entry name" value="Ig-like_fold"/>
</dbReference>
<evidence type="ECO:0000256" key="12">
    <source>
        <dbReference type="PROSITE-ProRule" id="PRU00169"/>
    </source>
</evidence>
<dbReference type="Gene3D" id="2.130.10.10">
    <property type="entry name" value="YVTN repeat-like/Quinoprotein amine dehydrogenase"/>
    <property type="match status" value="2"/>
</dbReference>
<dbReference type="CDD" id="cd00082">
    <property type="entry name" value="HisKA"/>
    <property type="match status" value="1"/>
</dbReference>
<dbReference type="SUPFAM" id="SSF52172">
    <property type="entry name" value="CheY-like"/>
    <property type="match status" value="1"/>
</dbReference>
<dbReference type="Gene3D" id="1.10.10.60">
    <property type="entry name" value="Homeodomain-like"/>
    <property type="match status" value="2"/>
</dbReference>
<evidence type="ECO:0000259" key="16">
    <source>
        <dbReference type="PROSITE" id="PS01124"/>
    </source>
</evidence>
<dbReference type="PROSITE" id="PS50109">
    <property type="entry name" value="HIS_KIN"/>
    <property type="match status" value="1"/>
</dbReference>
<feature type="transmembrane region" description="Helical" evidence="14">
    <location>
        <begin position="787"/>
        <end position="809"/>
    </location>
</feature>
<dbReference type="SMART" id="SM00342">
    <property type="entry name" value="HTH_ARAC"/>
    <property type="match status" value="1"/>
</dbReference>
<evidence type="ECO:0000256" key="4">
    <source>
        <dbReference type="ARBA" id="ARBA00022679"/>
    </source>
</evidence>
<reference evidence="19 20" key="1">
    <citation type="submission" date="2018-08" db="EMBL/GenBank/DDBJ databases">
        <title>A genome reference for cultivated species of the human gut microbiota.</title>
        <authorList>
            <person name="Zou Y."/>
            <person name="Xue W."/>
            <person name="Luo G."/>
        </authorList>
    </citation>
    <scope>NUCLEOTIDE SEQUENCE [LARGE SCALE GENOMIC DNA]</scope>
    <source>
        <strain evidence="19 20">AF36-16BH</strain>
    </source>
</reference>
<dbReference type="Pfam" id="PF00072">
    <property type="entry name" value="Response_reg"/>
    <property type="match status" value="1"/>
</dbReference>
<evidence type="ECO:0000256" key="7">
    <source>
        <dbReference type="ARBA" id="ARBA00022840"/>
    </source>
</evidence>
<dbReference type="InterPro" id="IPR001789">
    <property type="entry name" value="Sig_transdc_resp-reg_receiver"/>
</dbReference>
<keyword evidence="14" id="KW-1133">Transmembrane helix</keyword>
<evidence type="ECO:0000256" key="8">
    <source>
        <dbReference type="ARBA" id="ARBA00023012"/>
    </source>
</evidence>
<dbReference type="InterPro" id="IPR011047">
    <property type="entry name" value="Quinoprotein_ADH-like_sf"/>
</dbReference>
<dbReference type="Gene3D" id="1.10.287.130">
    <property type="match status" value="1"/>
</dbReference>
<dbReference type="Gene3D" id="3.30.565.10">
    <property type="entry name" value="Histidine kinase-like ATPase, C-terminal domain"/>
    <property type="match status" value="1"/>
</dbReference>
<evidence type="ECO:0000313" key="20">
    <source>
        <dbReference type="Proteomes" id="UP000285013"/>
    </source>
</evidence>
<comment type="caution">
    <text evidence="19">The sequence shown here is derived from an EMBL/GenBank/DDBJ whole genome shotgun (WGS) entry which is preliminary data.</text>
</comment>
<keyword evidence="7" id="KW-0067">ATP-binding</keyword>
<organism evidence="19 20">
    <name type="scientific">Bacteroides intestinalis</name>
    <dbReference type="NCBI Taxonomy" id="329854"/>
    <lineage>
        <taxon>Bacteria</taxon>
        <taxon>Pseudomonadati</taxon>
        <taxon>Bacteroidota</taxon>
        <taxon>Bacteroidia</taxon>
        <taxon>Bacteroidales</taxon>
        <taxon>Bacteroidaceae</taxon>
        <taxon>Bacteroides</taxon>
    </lineage>
</organism>
<dbReference type="SUPFAM" id="SSF50998">
    <property type="entry name" value="Quinoprotein alcohol dehydrogenase-like"/>
    <property type="match status" value="1"/>
</dbReference>
<evidence type="ECO:0000259" key="17">
    <source>
        <dbReference type="PROSITE" id="PS50109"/>
    </source>
</evidence>
<evidence type="ECO:0000256" key="15">
    <source>
        <dbReference type="SAM" id="SignalP"/>
    </source>
</evidence>
<dbReference type="SMART" id="SM00388">
    <property type="entry name" value="HisKA"/>
    <property type="match status" value="1"/>
</dbReference>
<feature type="chain" id="PRO_5019479667" description="histidine kinase" evidence="15">
    <location>
        <begin position="31"/>
        <end position="1327"/>
    </location>
</feature>
<dbReference type="InterPro" id="IPR011110">
    <property type="entry name" value="Reg_prop"/>
</dbReference>
<feature type="domain" description="HTH araC/xylS-type" evidence="16">
    <location>
        <begin position="1228"/>
        <end position="1327"/>
    </location>
</feature>
<proteinExistence type="predicted"/>
<dbReference type="InterPro" id="IPR018062">
    <property type="entry name" value="HTH_AraC-typ_CS"/>
</dbReference>
<dbReference type="GO" id="GO:0000155">
    <property type="term" value="F:phosphorelay sensor kinase activity"/>
    <property type="evidence" value="ECO:0007669"/>
    <property type="project" value="InterPro"/>
</dbReference>
<evidence type="ECO:0000256" key="14">
    <source>
        <dbReference type="SAM" id="Phobius"/>
    </source>
</evidence>
<keyword evidence="13" id="KW-0175">Coiled coil</keyword>
<dbReference type="GO" id="GO:0043565">
    <property type="term" value="F:sequence-specific DNA binding"/>
    <property type="evidence" value="ECO:0007669"/>
    <property type="project" value="InterPro"/>
</dbReference>
<keyword evidence="9" id="KW-0805">Transcription regulation</keyword>
<dbReference type="SMART" id="SM00387">
    <property type="entry name" value="HATPase_c"/>
    <property type="match status" value="1"/>
</dbReference>
<dbReference type="SUPFAM" id="SSF63829">
    <property type="entry name" value="Calcium-dependent phosphotriesterase"/>
    <property type="match status" value="2"/>
</dbReference>
<evidence type="ECO:0000256" key="9">
    <source>
        <dbReference type="ARBA" id="ARBA00023015"/>
    </source>
</evidence>
<dbReference type="PROSITE" id="PS00041">
    <property type="entry name" value="HTH_ARAC_FAMILY_1"/>
    <property type="match status" value="1"/>
</dbReference>
<comment type="catalytic activity">
    <reaction evidence="1">
        <text>ATP + protein L-histidine = ADP + protein N-phospho-L-histidine.</text>
        <dbReference type="EC" id="2.7.13.3"/>
    </reaction>
</comment>
<dbReference type="InterPro" id="IPR009057">
    <property type="entry name" value="Homeodomain-like_sf"/>
</dbReference>
<dbReference type="Proteomes" id="UP000285013">
    <property type="component" value="Unassembled WGS sequence"/>
</dbReference>
<keyword evidence="11" id="KW-0804">Transcription</keyword>
<feature type="domain" description="Response regulatory" evidence="18">
    <location>
        <begin position="1081"/>
        <end position="1196"/>
    </location>
</feature>
<dbReference type="PANTHER" id="PTHR43547">
    <property type="entry name" value="TWO-COMPONENT HISTIDINE KINASE"/>
    <property type="match status" value="1"/>
</dbReference>
<evidence type="ECO:0000256" key="6">
    <source>
        <dbReference type="ARBA" id="ARBA00022777"/>
    </source>
</evidence>
<dbReference type="InterPro" id="IPR036097">
    <property type="entry name" value="HisK_dim/P_sf"/>
</dbReference>
<dbReference type="SMART" id="SM00448">
    <property type="entry name" value="REC"/>
    <property type="match status" value="1"/>
</dbReference>
<dbReference type="EC" id="2.7.13.3" evidence="2"/>
<evidence type="ECO:0000313" key="19">
    <source>
        <dbReference type="EMBL" id="RHL89680.1"/>
    </source>
</evidence>